<keyword evidence="2" id="KW-1185">Reference proteome</keyword>
<accession>A0ABN6CJT7</accession>
<evidence type="ECO:0000313" key="1">
    <source>
        <dbReference type="EMBL" id="BCJ45184.1"/>
    </source>
</evidence>
<dbReference type="EMBL" id="AP023356">
    <property type="protein sequence ID" value="BCJ45184.1"/>
    <property type="molecule type" value="Genomic_DNA"/>
</dbReference>
<dbReference type="Proteomes" id="UP000676967">
    <property type="component" value="Chromosome"/>
</dbReference>
<protein>
    <submittedName>
        <fullName evidence="1">Uncharacterized protein</fullName>
    </submittedName>
</protein>
<gene>
    <name evidence="1" type="ORF">Aiant_58410</name>
</gene>
<evidence type="ECO:0000313" key="2">
    <source>
        <dbReference type="Proteomes" id="UP000676967"/>
    </source>
</evidence>
<organism evidence="1 2">
    <name type="scientific">Actinoplanes ianthinogenes</name>
    <dbReference type="NCBI Taxonomy" id="122358"/>
    <lineage>
        <taxon>Bacteria</taxon>
        <taxon>Bacillati</taxon>
        <taxon>Actinomycetota</taxon>
        <taxon>Actinomycetes</taxon>
        <taxon>Micromonosporales</taxon>
        <taxon>Micromonosporaceae</taxon>
        <taxon>Actinoplanes</taxon>
    </lineage>
</organism>
<reference evidence="1 2" key="1">
    <citation type="submission" date="2020-08" db="EMBL/GenBank/DDBJ databases">
        <title>Whole genome shotgun sequence of Actinoplanes ianthinogenes NBRC 13996.</title>
        <authorList>
            <person name="Komaki H."/>
            <person name="Tamura T."/>
        </authorList>
    </citation>
    <scope>NUCLEOTIDE SEQUENCE [LARGE SCALE GENOMIC DNA]</scope>
    <source>
        <strain evidence="1 2">NBRC 13996</strain>
    </source>
</reference>
<sequence length="406" mass="44666">MTRRKFTPEELSGFALRGLESATPGDRWVRRDIADSFLALVDLHSATTDGELPAGDFLPAMVAQLERLRWDAGMAAAYQVDEIEEAGWERRAQALRVRSALEYLKDDFAGTSVADLVDAETIADADAAIRELIDEHGPADPEDLPEYVPASHWWWDGSYRAAMPDWVTVYRIGEAPDDLRSAFYIADRAYPRPWLAEAARQEASKALSERGIIRSLSGVEGSAGYPGGALPTWEEFRQRHFVDGVPLPVRSVPQAYVSPPGLAAMRAEIRRDGSAVLAELESIAAEAFPGSPTQLNDIQGPVRMSPASVYEHEELWGFRISFMVFPEYPADVPPADEVAALTPVLTGRGWSVGPVQEKPGKLELDVSRGEHRLHVFAEPGAVTFHAVSPRYRAPAEPGATWVIEPR</sequence>
<proteinExistence type="predicted"/>
<name>A0ABN6CJT7_9ACTN</name>